<dbReference type="EMBL" id="FNKP01000001">
    <property type="protein sequence ID" value="SDQ36438.1"/>
    <property type="molecule type" value="Genomic_DNA"/>
</dbReference>
<dbReference type="RefSeq" id="WP_074763366.1">
    <property type="nucleotide sequence ID" value="NZ_FNKP01000001.1"/>
</dbReference>
<evidence type="ECO:0000313" key="1">
    <source>
        <dbReference type="EMBL" id="SDQ36438.1"/>
    </source>
</evidence>
<dbReference type="OrthoDB" id="8594232at2"/>
<name>A0A1H1A9L7_9BURK</name>
<accession>A0A1H1A9L7</accession>
<dbReference type="CDD" id="cd14744">
    <property type="entry name" value="PAAR_CT_2"/>
    <property type="match status" value="1"/>
</dbReference>
<dbReference type="Proteomes" id="UP000183487">
    <property type="component" value="Unassembled WGS sequence"/>
</dbReference>
<protein>
    <submittedName>
        <fullName evidence="1">Zn-binding Pro-Ala-Ala-Arg (PAAR) domain-containing protein, incolved in TypeVI secretion</fullName>
    </submittedName>
</protein>
<dbReference type="AlphaFoldDB" id="A0A1H1A9L7"/>
<dbReference type="InterPro" id="IPR008727">
    <property type="entry name" value="PAAR_motif"/>
</dbReference>
<organism evidence="1 2">
    <name type="scientific">Paraburkholderia fungorum</name>
    <dbReference type="NCBI Taxonomy" id="134537"/>
    <lineage>
        <taxon>Bacteria</taxon>
        <taxon>Pseudomonadati</taxon>
        <taxon>Pseudomonadota</taxon>
        <taxon>Betaproteobacteria</taxon>
        <taxon>Burkholderiales</taxon>
        <taxon>Burkholderiaceae</taxon>
        <taxon>Paraburkholderia</taxon>
    </lineage>
</organism>
<reference evidence="2" key="1">
    <citation type="submission" date="2016-10" db="EMBL/GenBank/DDBJ databases">
        <authorList>
            <person name="Varghese N."/>
        </authorList>
    </citation>
    <scope>NUCLEOTIDE SEQUENCE [LARGE SCALE GENOMIC DNA]</scope>
    <source>
        <strain evidence="2">GAS106B</strain>
    </source>
</reference>
<sequence length="190" mass="19973">MNRHYLRIGDKSSVGGTIVEGIPQILQDGKQVSFVGAAVSCPACKSTGKIAAKGQRWPGEVMGKQLALEDDLCVCKCYPLPIMVAGQSAMHMGFESNGGAVPASATPIDSGHGSEHWVRFELKDRGSCEGLKCRAQFSDGSVAKGVVDSQNRIVFHRPNASACKTLDVLLENDSNGGSAVTEKLLAAILG</sequence>
<proteinExistence type="predicted"/>
<gene>
    <name evidence="1" type="ORF">SAMN05443245_1095</name>
</gene>
<keyword evidence="2" id="KW-1185">Reference proteome</keyword>
<evidence type="ECO:0000313" key="2">
    <source>
        <dbReference type="Proteomes" id="UP000183487"/>
    </source>
</evidence>
<dbReference type="Pfam" id="PF05488">
    <property type="entry name" value="PAAR_motif"/>
    <property type="match status" value="1"/>
</dbReference>